<name>A0ABS3FPI7_9CYAN</name>
<reference evidence="2 3" key="1">
    <citation type="submission" date="2021-03" db="EMBL/GenBank/DDBJ databases">
        <title>Metabolic Capacity of the Antarctic Cyanobacterium Phormidium pseudopriestleyi that Sustains Oxygenic Photosynthesis in the Presence of Hydrogen Sulfide.</title>
        <authorList>
            <person name="Lumian J.E."/>
            <person name="Jungblut A.D."/>
            <person name="Dillon M.L."/>
            <person name="Hawes I."/>
            <person name="Doran P.T."/>
            <person name="Mackey T.J."/>
            <person name="Dick G.J."/>
            <person name="Grettenberger C.L."/>
            <person name="Sumner D.Y."/>
        </authorList>
    </citation>
    <scope>NUCLEOTIDE SEQUENCE [LARGE SCALE GENOMIC DNA]</scope>
    <source>
        <strain evidence="2 3">FRX01</strain>
    </source>
</reference>
<evidence type="ECO:0000256" key="1">
    <source>
        <dbReference type="SAM" id="Coils"/>
    </source>
</evidence>
<evidence type="ECO:0000313" key="2">
    <source>
        <dbReference type="EMBL" id="MBO0348995.1"/>
    </source>
</evidence>
<sequence length="102" mass="11577">MSNCPICQAEFTKGECDRCAKCGWDLTPYPASVTPDIRPIILSKERVKVAWAKRLWTTLRSQQDELRSASNMIQQLEQETRVLQSHLTQISSSFNPHASPES</sequence>
<evidence type="ECO:0000313" key="3">
    <source>
        <dbReference type="Proteomes" id="UP000664844"/>
    </source>
</evidence>
<keyword evidence="1" id="KW-0175">Coiled coil</keyword>
<proteinExistence type="predicted"/>
<gene>
    <name evidence="2" type="ORF">J0895_07745</name>
</gene>
<dbReference type="Proteomes" id="UP000664844">
    <property type="component" value="Unassembled WGS sequence"/>
</dbReference>
<organism evidence="2 3">
    <name type="scientific">Phormidium pseudopriestleyi FRX01</name>
    <dbReference type="NCBI Taxonomy" id="1759528"/>
    <lineage>
        <taxon>Bacteria</taxon>
        <taxon>Bacillati</taxon>
        <taxon>Cyanobacteriota</taxon>
        <taxon>Cyanophyceae</taxon>
        <taxon>Oscillatoriophycideae</taxon>
        <taxon>Oscillatoriales</taxon>
        <taxon>Oscillatoriaceae</taxon>
        <taxon>Phormidium</taxon>
    </lineage>
</organism>
<feature type="non-terminal residue" evidence="2">
    <location>
        <position position="102"/>
    </location>
</feature>
<accession>A0ABS3FPI7</accession>
<protein>
    <submittedName>
        <fullName evidence="2">Uncharacterized protein</fullName>
    </submittedName>
</protein>
<keyword evidence="3" id="KW-1185">Reference proteome</keyword>
<comment type="caution">
    <text evidence="2">The sequence shown here is derived from an EMBL/GenBank/DDBJ whole genome shotgun (WGS) entry which is preliminary data.</text>
</comment>
<dbReference type="EMBL" id="JAFLQW010000216">
    <property type="protein sequence ID" value="MBO0348995.1"/>
    <property type="molecule type" value="Genomic_DNA"/>
</dbReference>
<feature type="coiled-coil region" evidence="1">
    <location>
        <begin position="59"/>
        <end position="86"/>
    </location>
</feature>